<feature type="transmembrane region" description="Helical" evidence="9">
    <location>
        <begin position="12"/>
        <end position="33"/>
    </location>
</feature>
<dbReference type="RefSeq" id="WP_083049397.1">
    <property type="nucleotide sequence ID" value="NZ_MWQY01000006.1"/>
</dbReference>
<feature type="transmembrane region" description="Helical" evidence="9">
    <location>
        <begin position="48"/>
        <end position="65"/>
    </location>
</feature>
<evidence type="ECO:0000256" key="3">
    <source>
        <dbReference type="ARBA" id="ARBA00022475"/>
    </source>
</evidence>
<dbReference type="Pfam" id="PF04290">
    <property type="entry name" value="DctQ"/>
    <property type="match status" value="1"/>
</dbReference>
<keyword evidence="4" id="KW-0997">Cell inner membrane</keyword>
<evidence type="ECO:0000313" key="12">
    <source>
        <dbReference type="Proteomes" id="UP000192343"/>
    </source>
</evidence>
<dbReference type="Proteomes" id="UP000192343">
    <property type="component" value="Unassembled WGS sequence"/>
</dbReference>
<keyword evidence="12" id="KW-1185">Reference proteome</keyword>
<dbReference type="InterPro" id="IPR007387">
    <property type="entry name" value="TRAP_DctQ"/>
</dbReference>
<keyword evidence="3" id="KW-1003">Cell membrane</keyword>
<comment type="subcellular location">
    <subcellularLocation>
        <location evidence="1">Cell inner membrane</location>
        <topology evidence="1">Multi-pass membrane protein</topology>
    </subcellularLocation>
</comment>
<dbReference type="InterPro" id="IPR055348">
    <property type="entry name" value="DctQ"/>
</dbReference>
<evidence type="ECO:0000256" key="9">
    <source>
        <dbReference type="SAM" id="Phobius"/>
    </source>
</evidence>
<dbReference type="OrthoDB" id="45144at2"/>
<feature type="transmembrane region" description="Helical" evidence="9">
    <location>
        <begin position="86"/>
        <end position="104"/>
    </location>
</feature>
<comment type="caution">
    <text evidence="11">The sequence shown here is derived from an EMBL/GenBank/DDBJ whole genome shotgun (WGS) entry which is preliminary data.</text>
</comment>
<evidence type="ECO:0000256" key="4">
    <source>
        <dbReference type="ARBA" id="ARBA00022519"/>
    </source>
</evidence>
<feature type="domain" description="Tripartite ATP-independent periplasmic transporters DctQ component" evidence="10">
    <location>
        <begin position="25"/>
        <end position="152"/>
    </location>
</feature>
<dbReference type="GO" id="GO:0022857">
    <property type="term" value="F:transmembrane transporter activity"/>
    <property type="evidence" value="ECO:0007669"/>
    <property type="project" value="TreeGrafter"/>
</dbReference>
<evidence type="ECO:0000256" key="5">
    <source>
        <dbReference type="ARBA" id="ARBA00022692"/>
    </source>
</evidence>
<dbReference type="PANTHER" id="PTHR35011:SF2">
    <property type="entry name" value="2,3-DIKETO-L-GULONATE TRAP TRANSPORTER SMALL PERMEASE PROTEIN YIAM"/>
    <property type="match status" value="1"/>
</dbReference>
<dbReference type="GO" id="GO:0015740">
    <property type="term" value="P:C4-dicarboxylate transport"/>
    <property type="evidence" value="ECO:0007669"/>
    <property type="project" value="TreeGrafter"/>
</dbReference>
<evidence type="ECO:0000259" key="10">
    <source>
        <dbReference type="Pfam" id="PF04290"/>
    </source>
</evidence>
<evidence type="ECO:0000256" key="7">
    <source>
        <dbReference type="ARBA" id="ARBA00023136"/>
    </source>
</evidence>
<organism evidence="11 12">
    <name type="scientific">Marispirochaeta aestuarii</name>
    <dbReference type="NCBI Taxonomy" id="1963862"/>
    <lineage>
        <taxon>Bacteria</taxon>
        <taxon>Pseudomonadati</taxon>
        <taxon>Spirochaetota</taxon>
        <taxon>Spirochaetia</taxon>
        <taxon>Spirochaetales</taxon>
        <taxon>Spirochaetaceae</taxon>
        <taxon>Marispirochaeta</taxon>
    </lineage>
</organism>
<proteinExistence type="inferred from homology"/>
<accession>A0A1Y1S0S5</accession>
<keyword evidence="7 9" id="KW-0472">Membrane</keyword>
<gene>
    <name evidence="11" type="ORF">B4O97_06615</name>
</gene>
<dbReference type="PANTHER" id="PTHR35011">
    <property type="entry name" value="2,3-DIKETO-L-GULONATE TRAP TRANSPORTER SMALL PERMEASE PROTEIN YIAM"/>
    <property type="match status" value="1"/>
</dbReference>
<comment type="similarity">
    <text evidence="8">Belongs to the TRAP transporter small permease family.</text>
</comment>
<feature type="transmembrane region" description="Helical" evidence="9">
    <location>
        <begin position="124"/>
        <end position="146"/>
    </location>
</feature>
<dbReference type="STRING" id="1963862.B4O97_06615"/>
<dbReference type="EMBL" id="MWQY01000006">
    <property type="protein sequence ID" value="ORC36259.1"/>
    <property type="molecule type" value="Genomic_DNA"/>
</dbReference>
<sequence>MFNKTRGYLASLETIFLISCLGVMGIVLFAQVVTRYVFQTPLVWSEEAARYLHVWIALFGIHFGLRQNAHIRVTFFYDRMPGKIKGLVRVFSDLVILATIGVYLPGSVIFIQDQATIVSSAMEVNMGLVYIPSFIGFFVAFLYFLVQTLQSVHLVFSGHPEDVPALEETPATIVQGGQDQC</sequence>
<evidence type="ECO:0000256" key="1">
    <source>
        <dbReference type="ARBA" id="ARBA00004429"/>
    </source>
</evidence>
<dbReference type="GO" id="GO:0005886">
    <property type="term" value="C:plasma membrane"/>
    <property type="evidence" value="ECO:0007669"/>
    <property type="project" value="UniProtKB-SubCell"/>
</dbReference>
<keyword evidence="6 9" id="KW-1133">Transmembrane helix</keyword>
<evidence type="ECO:0000256" key="2">
    <source>
        <dbReference type="ARBA" id="ARBA00022448"/>
    </source>
</evidence>
<name>A0A1Y1S0S5_9SPIO</name>
<evidence type="ECO:0000313" key="11">
    <source>
        <dbReference type="EMBL" id="ORC36259.1"/>
    </source>
</evidence>
<keyword evidence="5 9" id="KW-0812">Transmembrane</keyword>
<reference evidence="11 12" key="1">
    <citation type="submission" date="2017-03" db="EMBL/GenBank/DDBJ databases">
        <title>Draft Genome sequence of Marispirochaeta sp. strain JC444.</title>
        <authorList>
            <person name="Shivani Y."/>
            <person name="Subhash Y."/>
            <person name="Sasikala C."/>
            <person name="Ramana C."/>
        </authorList>
    </citation>
    <scope>NUCLEOTIDE SEQUENCE [LARGE SCALE GENOMIC DNA]</scope>
    <source>
        <strain evidence="11 12">JC444</strain>
    </source>
</reference>
<dbReference type="AlphaFoldDB" id="A0A1Y1S0S5"/>
<evidence type="ECO:0000256" key="6">
    <source>
        <dbReference type="ARBA" id="ARBA00022989"/>
    </source>
</evidence>
<keyword evidence="2" id="KW-0813">Transport</keyword>
<evidence type="ECO:0000256" key="8">
    <source>
        <dbReference type="ARBA" id="ARBA00038436"/>
    </source>
</evidence>
<protein>
    <recommendedName>
        <fullName evidence="10">Tripartite ATP-independent periplasmic transporters DctQ component domain-containing protein</fullName>
    </recommendedName>
</protein>